<organism evidence="1 2">
    <name type="scientific">Strongylus vulgaris</name>
    <name type="common">Blood worm</name>
    <dbReference type="NCBI Taxonomy" id="40348"/>
    <lineage>
        <taxon>Eukaryota</taxon>
        <taxon>Metazoa</taxon>
        <taxon>Ecdysozoa</taxon>
        <taxon>Nematoda</taxon>
        <taxon>Chromadorea</taxon>
        <taxon>Rhabditida</taxon>
        <taxon>Rhabditina</taxon>
        <taxon>Rhabditomorpha</taxon>
        <taxon>Strongyloidea</taxon>
        <taxon>Strongylidae</taxon>
        <taxon>Strongylus</taxon>
    </lineage>
</organism>
<dbReference type="Proteomes" id="UP000270094">
    <property type="component" value="Unassembled WGS sequence"/>
</dbReference>
<name>A0A3P7I8U7_STRVU</name>
<sequence>MRQANIVQLKSQIYRTVIRPTALHGSECWPSTRNGEHKLSVMERRMLWWTVGITLLDHVCNDTVRERMKVAPIVKGRKNECGGTGMRIEEIRTTSQEWPCLWRSLEKDYGETDEVEGQNQS</sequence>
<evidence type="ECO:0000313" key="1">
    <source>
        <dbReference type="EMBL" id="VDM65886.1"/>
    </source>
</evidence>
<keyword evidence="2" id="KW-1185">Reference proteome</keyword>
<dbReference type="EMBL" id="UYYB01001604">
    <property type="protein sequence ID" value="VDM65886.1"/>
    <property type="molecule type" value="Genomic_DNA"/>
</dbReference>
<accession>A0A3P7I8U7</accession>
<evidence type="ECO:0000313" key="2">
    <source>
        <dbReference type="Proteomes" id="UP000270094"/>
    </source>
</evidence>
<proteinExistence type="predicted"/>
<protein>
    <submittedName>
        <fullName evidence="1">Uncharacterized protein</fullName>
    </submittedName>
</protein>
<dbReference type="AlphaFoldDB" id="A0A3P7I8U7"/>
<reference evidence="1 2" key="1">
    <citation type="submission" date="2018-11" db="EMBL/GenBank/DDBJ databases">
        <authorList>
            <consortium name="Pathogen Informatics"/>
        </authorList>
    </citation>
    <scope>NUCLEOTIDE SEQUENCE [LARGE SCALE GENOMIC DNA]</scope>
</reference>
<gene>
    <name evidence="1" type="ORF">SVUK_LOCUS884</name>
</gene>
<dbReference type="OrthoDB" id="5831399at2759"/>